<dbReference type="InterPro" id="IPR000914">
    <property type="entry name" value="SBP_5_dom"/>
</dbReference>
<evidence type="ECO:0000256" key="3">
    <source>
        <dbReference type="SAM" id="MobiDB-lite"/>
    </source>
</evidence>
<dbReference type="InterPro" id="IPR023765">
    <property type="entry name" value="SBP_5_CS"/>
</dbReference>
<dbReference type="PANTHER" id="PTHR30290:SF83">
    <property type="entry name" value="ABC TRANSPORTER SUBSTRATE-BINDING PROTEIN"/>
    <property type="match status" value="1"/>
</dbReference>
<dbReference type="OrthoDB" id="9801912at2"/>
<dbReference type="FunFam" id="3.10.105.10:FF:000001">
    <property type="entry name" value="Oligopeptide ABC transporter, oligopeptide-binding protein"/>
    <property type="match status" value="1"/>
</dbReference>
<dbReference type="CDD" id="cd08504">
    <property type="entry name" value="PBP2_OppA"/>
    <property type="match status" value="1"/>
</dbReference>
<dbReference type="SUPFAM" id="SSF53850">
    <property type="entry name" value="Periplasmic binding protein-like II"/>
    <property type="match status" value="1"/>
</dbReference>
<dbReference type="EMBL" id="SJPQ01000002">
    <property type="protein sequence ID" value="TWT88294.1"/>
    <property type="molecule type" value="Genomic_DNA"/>
</dbReference>
<organism evidence="5 6">
    <name type="scientific">Pseudobythopirellula maris</name>
    <dbReference type="NCBI Taxonomy" id="2527991"/>
    <lineage>
        <taxon>Bacteria</taxon>
        <taxon>Pseudomonadati</taxon>
        <taxon>Planctomycetota</taxon>
        <taxon>Planctomycetia</taxon>
        <taxon>Pirellulales</taxon>
        <taxon>Lacipirellulaceae</taxon>
        <taxon>Pseudobythopirellula</taxon>
    </lineage>
</organism>
<dbReference type="PIRSF" id="PIRSF002741">
    <property type="entry name" value="MppA"/>
    <property type="match status" value="1"/>
</dbReference>
<keyword evidence="2" id="KW-0732">Signal</keyword>
<sequence length="679" mass="76149">MPSRLTMLGLLLVALLGGVARVVSLGRLPAADFTFTNETEIESLDPAVVTGQPEGRVIWSLYEGLVRQSPKDNTPQPGVAERWDVSEDGLTYTFHLREDAKWSNGEPITADDFVYSMRRFLDPLTVAEYAYQAWYLKNGRRYSQAARGVEVGDSVEIELHELPAGAAPFARGRVLRGELVRMDIDAGVSEAEAADPERYTAVRTFVVDLGGEERRFRVGGQDERAADATVCKQLLLDFGEVGFRALDDRTVETVLESPTAYWLDLLAFYPLSPVNRECLETHGSPDWMEPENIVTNGAYRLKLRRLRDRIRLQKNPHYWDRDNVAIETIDALAVESYFTAFNLYATGEVDWVTKAEPLIARELKNADPPRDDYNPAPMLTTYFYIVNVRRPPLSDVRVRKALAMALDRSEVIDTATAGETPARSLCPPGLVGYESPLCPAYDPEEARRLLADAGFPGGVGFPKLEIHYNTNEAHQTIAELVRKQWQKTLGVEVSLRNEEWGTYLSTQRQGRYDVSRRAWGADYPDPNTFLDMFVTGGENNSTGWSSEEYDRLIREAAVEVDAQERLAMLHRAEEILVDELPLIPFYFYVSRNLVRPHVRGFWNNAQDQHPLRALSLDRAATGPNEFMAPDLASAASFKNPPPRQGEANSLMQRGEGVEASTRNALDNPTQDAVLKTGTE</sequence>
<name>A0A5C5ZLG7_9BACT</name>
<evidence type="ECO:0000313" key="6">
    <source>
        <dbReference type="Proteomes" id="UP000315440"/>
    </source>
</evidence>
<proteinExistence type="inferred from homology"/>
<dbReference type="GO" id="GO:0030288">
    <property type="term" value="C:outer membrane-bounded periplasmic space"/>
    <property type="evidence" value="ECO:0007669"/>
    <property type="project" value="UniProtKB-ARBA"/>
</dbReference>
<keyword evidence="6" id="KW-1185">Reference proteome</keyword>
<evidence type="ECO:0000259" key="4">
    <source>
        <dbReference type="Pfam" id="PF00496"/>
    </source>
</evidence>
<comment type="caution">
    <text evidence="5">The sequence shown here is derived from an EMBL/GenBank/DDBJ whole genome shotgun (WGS) entry which is preliminary data.</text>
</comment>
<dbReference type="PROSITE" id="PS01040">
    <property type="entry name" value="SBP_BACTERIAL_5"/>
    <property type="match status" value="1"/>
</dbReference>
<dbReference type="InterPro" id="IPR039424">
    <property type="entry name" value="SBP_5"/>
</dbReference>
<dbReference type="Gene3D" id="3.40.190.10">
    <property type="entry name" value="Periplasmic binding protein-like II"/>
    <property type="match status" value="1"/>
</dbReference>
<feature type="compositionally biased region" description="Polar residues" evidence="3">
    <location>
        <begin position="660"/>
        <end position="670"/>
    </location>
</feature>
<feature type="domain" description="Solute-binding protein family 5" evidence="4">
    <location>
        <begin position="74"/>
        <end position="160"/>
    </location>
</feature>
<dbReference type="Pfam" id="PF00496">
    <property type="entry name" value="SBP_bac_5"/>
    <property type="match status" value="2"/>
</dbReference>
<feature type="domain" description="Solute-binding protein family 5" evidence="4">
    <location>
        <begin position="239"/>
        <end position="540"/>
    </location>
</feature>
<dbReference type="GO" id="GO:0015833">
    <property type="term" value="P:peptide transport"/>
    <property type="evidence" value="ECO:0007669"/>
    <property type="project" value="TreeGrafter"/>
</dbReference>
<dbReference type="Gene3D" id="3.10.105.10">
    <property type="entry name" value="Dipeptide-binding Protein, Domain 3"/>
    <property type="match status" value="1"/>
</dbReference>
<accession>A0A5C5ZLG7</accession>
<dbReference type="InterPro" id="IPR030678">
    <property type="entry name" value="Peptide/Ni-bd"/>
</dbReference>
<reference evidence="5 6" key="1">
    <citation type="submission" date="2019-02" db="EMBL/GenBank/DDBJ databases">
        <title>Deep-cultivation of Planctomycetes and their phenomic and genomic characterization uncovers novel biology.</title>
        <authorList>
            <person name="Wiegand S."/>
            <person name="Jogler M."/>
            <person name="Boedeker C."/>
            <person name="Pinto D."/>
            <person name="Vollmers J."/>
            <person name="Rivas-Marin E."/>
            <person name="Kohn T."/>
            <person name="Peeters S.H."/>
            <person name="Heuer A."/>
            <person name="Rast P."/>
            <person name="Oberbeckmann S."/>
            <person name="Bunk B."/>
            <person name="Jeske O."/>
            <person name="Meyerdierks A."/>
            <person name="Storesund J.E."/>
            <person name="Kallscheuer N."/>
            <person name="Luecker S."/>
            <person name="Lage O.M."/>
            <person name="Pohl T."/>
            <person name="Merkel B.J."/>
            <person name="Hornburger P."/>
            <person name="Mueller R.-W."/>
            <person name="Bruemmer F."/>
            <person name="Labrenz M."/>
            <person name="Spormann A.M."/>
            <person name="Op Den Camp H."/>
            <person name="Overmann J."/>
            <person name="Amann R."/>
            <person name="Jetten M.S.M."/>
            <person name="Mascher T."/>
            <person name="Medema M.H."/>
            <person name="Devos D.P."/>
            <person name="Kaster A.-K."/>
            <person name="Ovreas L."/>
            <person name="Rohde M."/>
            <person name="Galperin M.Y."/>
            <person name="Jogler C."/>
        </authorList>
    </citation>
    <scope>NUCLEOTIDE SEQUENCE [LARGE SCALE GENOMIC DNA]</scope>
    <source>
        <strain evidence="5 6">Mal64</strain>
    </source>
</reference>
<evidence type="ECO:0000313" key="5">
    <source>
        <dbReference type="EMBL" id="TWT88294.1"/>
    </source>
</evidence>
<gene>
    <name evidence="5" type="primary">oppA</name>
    <name evidence="5" type="ORF">Mal64_17730</name>
</gene>
<feature type="region of interest" description="Disordered" evidence="3">
    <location>
        <begin position="633"/>
        <end position="679"/>
    </location>
</feature>
<dbReference type="GO" id="GO:0043190">
    <property type="term" value="C:ATP-binding cassette (ABC) transporter complex"/>
    <property type="evidence" value="ECO:0007669"/>
    <property type="project" value="InterPro"/>
</dbReference>
<dbReference type="RefSeq" id="WP_146399221.1">
    <property type="nucleotide sequence ID" value="NZ_SJPQ01000002.1"/>
</dbReference>
<dbReference type="AlphaFoldDB" id="A0A5C5ZLG7"/>
<dbReference type="Proteomes" id="UP000315440">
    <property type="component" value="Unassembled WGS sequence"/>
</dbReference>
<comment type="similarity">
    <text evidence="1">Belongs to the bacterial solute-binding protein 5 family.</text>
</comment>
<evidence type="ECO:0000256" key="2">
    <source>
        <dbReference type="ARBA" id="ARBA00022729"/>
    </source>
</evidence>
<protein>
    <submittedName>
        <fullName evidence="5">Periplasmic oligopeptide-binding protein</fullName>
    </submittedName>
</protein>
<dbReference type="PANTHER" id="PTHR30290">
    <property type="entry name" value="PERIPLASMIC BINDING COMPONENT OF ABC TRANSPORTER"/>
    <property type="match status" value="1"/>
</dbReference>
<dbReference type="GO" id="GO:1904680">
    <property type="term" value="F:peptide transmembrane transporter activity"/>
    <property type="evidence" value="ECO:0007669"/>
    <property type="project" value="TreeGrafter"/>
</dbReference>
<evidence type="ECO:0000256" key="1">
    <source>
        <dbReference type="ARBA" id="ARBA00005695"/>
    </source>
</evidence>